<name>A0A8R1I306_CAEJA</name>
<reference evidence="2" key="2">
    <citation type="submission" date="2022-06" db="UniProtKB">
        <authorList>
            <consortium name="EnsemblMetazoa"/>
        </authorList>
    </citation>
    <scope>IDENTIFICATION</scope>
    <source>
        <strain evidence="2">DF5081</strain>
    </source>
</reference>
<evidence type="ECO:0000313" key="3">
    <source>
        <dbReference type="Proteomes" id="UP000005237"/>
    </source>
</evidence>
<proteinExistence type="predicted"/>
<dbReference type="EnsemblMetazoa" id="CJA14205.1">
    <property type="protein sequence ID" value="CJA14205.1"/>
    <property type="gene ID" value="WBGene00133409"/>
</dbReference>
<evidence type="ECO:0000256" key="1">
    <source>
        <dbReference type="SAM" id="MobiDB-lite"/>
    </source>
</evidence>
<accession>A0A8R1I306</accession>
<keyword evidence="3" id="KW-1185">Reference proteome</keyword>
<dbReference type="Proteomes" id="UP000005237">
    <property type="component" value="Unassembled WGS sequence"/>
</dbReference>
<sequence length="164" mass="18101">MHFQIYKRLYGKSEEERVRVACRAATTQSLSAYFSNRYAACEAPQDAIAVYMDVGKLLEELCAEVEQMSSSHEQCLVSLDAICALLTTSNLKILTHQPFVNLLWEKVCPLIILLLGIPQKGMSSSGSVSKSSESGEEPVGEGQMDFALAPAVITNPHTWRALYQ</sequence>
<feature type="compositionally biased region" description="Low complexity" evidence="1">
    <location>
        <begin position="123"/>
        <end position="132"/>
    </location>
</feature>
<protein>
    <submittedName>
        <fullName evidence="2">Uncharacterized protein</fullName>
    </submittedName>
</protein>
<organism evidence="2 3">
    <name type="scientific">Caenorhabditis japonica</name>
    <dbReference type="NCBI Taxonomy" id="281687"/>
    <lineage>
        <taxon>Eukaryota</taxon>
        <taxon>Metazoa</taxon>
        <taxon>Ecdysozoa</taxon>
        <taxon>Nematoda</taxon>
        <taxon>Chromadorea</taxon>
        <taxon>Rhabditida</taxon>
        <taxon>Rhabditina</taxon>
        <taxon>Rhabditomorpha</taxon>
        <taxon>Rhabditoidea</taxon>
        <taxon>Rhabditidae</taxon>
        <taxon>Peloderinae</taxon>
        <taxon>Caenorhabditis</taxon>
    </lineage>
</organism>
<evidence type="ECO:0000313" key="2">
    <source>
        <dbReference type="EnsemblMetazoa" id="CJA14205.1"/>
    </source>
</evidence>
<feature type="region of interest" description="Disordered" evidence="1">
    <location>
        <begin position="121"/>
        <end position="140"/>
    </location>
</feature>
<reference evidence="3" key="1">
    <citation type="submission" date="2010-08" db="EMBL/GenBank/DDBJ databases">
        <authorList>
            <consortium name="Caenorhabditis japonica Sequencing Consortium"/>
            <person name="Wilson R.K."/>
        </authorList>
    </citation>
    <scope>NUCLEOTIDE SEQUENCE [LARGE SCALE GENOMIC DNA]</scope>
    <source>
        <strain evidence="3">DF5081</strain>
    </source>
</reference>